<dbReference type="InterPro" id="IPR035940">
    <property type="entry name" value="CAP_sf"/>
</dbReference>
<dbReference type="SUPFAM" id="SSF55797">
    <property type="entry name" value="PR-1-like"/>
    <property type="match status" value="1"/>
</dbReference>
<dbReference type="PANTHER" id="PTHR31157">
    <property type="entry name" value="SCP DOMAIN-CONTAINING PROTEIN"/>
    <property type="match status" value="1"/>
</dbReference>
<dbReference type="Gene3D" id="3.40.33.10">
    <property type="entry name" value="CAP"/>
    <property type="match status" value="1"/>
</dbReference>
<dbReference type="EMBL" id="MGKO01000004">
    <property type="protein sequence ID" value="OGN28019.1"/>
    <property type="molecule type" value="Genomic_DNA"/>
</dbReference>
<reference evidence="3 4" key="1">
    <citation type="journal article" date="2016" name="Nat. Commun.">
        <title>Thousands of microbial genomes shed light on interconnected biogeochemical processes in an aquifer system.</title>
        <authorList>
            <person name="Anantharaman K."/>
            <person name="Brown C.T."/>
            <person name="Hug L.A."/>
            <person name="Sharon I."/>
            <person name="Castelle C.J."/>
            <person name="Probst A.J."/>
            <person name="Thomas B.C."/>
            <person name="Singh A."/>
            <person name="Wilkins M.J."/>
            <person name="Karaoz U."/>
            <person name="Brodie E.L."/>
            <person name="Williams K.H."/>
            <person name="Hubbard S.S."/>
            <person name="Banfield J.F."/>
        </authorList>
    </citation>
    <scope>NUCLEOTIDE SEQUENCE [LARGE SCALE GENOMIC DNA]</scope>
</reference>
<accession>A0A1F8GUB6</accession>
<sequence>MTDLIHKLIVLLVPHKHNGYRPRILESESFAGMIIVLVFLKVLSIISYDQNLGADIFNQVTQSDLYTLTNKARADNELPALKINPELEKAAQLKLQDMGSFGYFGHVSPQGITPWAWFEKARYDYQAAGENLAMDFNSSSDVMRAWLASPDHRQNILYPNFTEIGIVTGTAIIDGRSRTVVVQEFGQPVVKPTSLPTVSPTPVAAALRTLPSQAIHFAGEPAGPKPAGKTVVAGVSQTSPTNEMTYLSWSMFQLLMTLAGLAALALLAINLFARMHLRAPTLLTRAVILALVALLVFAMKDHQFLTSNIILP</sequence>
<evidence type="ECO:0000259" key="2">
    <source>
        <dbReference type="Pfam" id="PF00188"/>
    </source>
</evidence>
<dbReference type="Pfam" id="PF00188">
    <property type="entry name" value="CAP"/>
    <property type="match status" value="1"/>
</dbReference>
<evidence type="ECO:0000256" key="1">
    <source>
        <dbReference type="SAM" id="Phobius"/>
    </source>
</evidence>
<evidence type="ECO:0000313" key="3">
    <source>
        <dbReference type="EMBL" id="OGN28019.1"/>
    </source>
</evidence>
<feature type="transmembrane region" description="Helical" evidence="1">
    <location>
        <begin position="282"/>
        <end position="299"/>
    </location>
</feature>
<keyword evidence="1" id="KW-0472">Membrane</keyword>
<keyword evidence="1" id="KW-0812">Transmembrane</keyword>
<dbReference type="CDD" id="cd05379">
    <property type="entry name" value="CAP_bacterial"/>
    <property type="match status" value="1"/>
</dbReference>
<feature type="domain" description="SCP" evidence="2">
    <location>
        <begin position="67"/>
        <end position="168"/>
    </location>
</feature>
<protein>
    <recommendedName>
        <fullName evidence="2">SCP domain-containing protein</fullName>
    </recommendedName>
</protein>
<dbReference type="PANTHER" id="PTHR31157:SF1">
    <property type="entry name" value="SCP DOMAIN-CONTAINING PROTEIN"/>
    <property type="match status" value="1"/>
</dbReference>
<dbReference type="InterPro" id="IPR014044">
    <property type="entry name" value="CAP_dom"/>
</dbReference>
<dbReference type="AlphaFoldDB" id="A0A1F8GUB6"/>
<comment type="caution">
    <text evidence="3">The sequence shown here is derived from an EMBL/GenBank/DDBJ whole genome shotgun (WGS) entry which is preliminary data.</text>
</comment>
<keyword evidence="1" id="KW-1133">Transmembrane helix</keyword>
<name>A0A1F8GUB6_9BACT</name>
<evidence type="ECO:0000313" key="4">
    <source>
        <dbReference type="Proteomes" id="UP000178444"/>
    </source>
</evidence>
<feature type="transmembrane region" description="Helical" evidence="1">
    <location>
        <begin position="246"/>
        <end position="270"/>
    </location>
</feature>
<organism evidence="3 4">
    <name type="scientific">Candidatus Yanofskybacteria bacterium RIFCSPLOWO2_01_FULL_49_17</name>
    <dbReference type="NCBI Taxonomy" id="1802700"/>
    <lineage>
        <taxon>Bacteria</taxon>
        <taxon>Candidatus Yanofskyibacteriota</taxon>
    </lineage>
</organism>
<gene>
    <name evidence="3" type="ORF">A2941_03280</name>
</gene>
<proteinExistence type="predicted"/>
<dbReference type="Proteomes" id="UP000178444">
    <property type="component" value="Unassembled WGS sequence"/>
</dbReference>